<evidence type="ECO:0000259" key="2">
    <source>
        <dbReference type="PROSITE" id="PS50104"/>
    </source>
</evidence>
<dbReference type="SUPFAM" id="SSF48452">
    <property type="entry name" value="TPR-like"/>
    <property type="match status" value="1"/>
</dbReference>
<dbReference type="GO" id="GO:0007165">
    <property type="term" value="P:signal transduction"/>
    <property type="evidence" value="ECO:0007669"/>
    <property type="project" value="InterPro"/>
</dbReference>
<protein>
    <submittedName>
        <fullName evidence="3">TIR protein</fullName>
    </submittedName>
</protein>
<dbReference type="AlphaFoldDB" id="D2QLE7"/>
<feature type="coiled-coil region" evidence="1">
    <location>
        <begin position="677"/>
        <end position="704"/>
    </location>
</feature>
<evidence type="ECO:0000256" key="1">
    <source>
        <dbReference type="SAM" id="Coils"/>
    </source>
</evidence>
<dbReference type="eggNOG" id="COG0457">
    <property type="taxonomic scope" value="Bacteria"/>
</dbReference>
<dbReference type="HOGENOM" id="CLU_343491_0_0_10"/>
<gene>
    <name evidence="3" type="ordered locus">Slin_3083</name>
</gene>
<dbReference type="STRING" id="504472.Slin_3083"/>
<organism evidence="3 4">
    <name type="scientific">Spirosoma linguale (strain ATCC 33905 / DSM 74 / LMG 10896 / Claus 1)</name>
    <dbReference type="NCBI Taxonomy" id="504472"/>
    <lineage>
        <taxon>Bacteria</taxon>
        <taxon>Pseudomonadati</taxon>
        <taxon>Bacteroidota</taxon>
        <taxon>Cytophagia</taxon>
        <taxon>Cytophagales</taxon>
        <taxon>Cytophagaceae</taxon>
        <taxon>Spirosoma</taxon>
    </lineage>
</organism>
<sequence>MPKAFLSHSSVQKQFVTRIANELGSSTSIIDSRSFEEGMSNIEEIQNALDQTDIFVLFLSNEALNSKWVKDEILIAHENVKRNIIKRIYPIIIDETITHNDLRIPDWLKELNIKTVLRPGKVTRLINRRLKEVSWQLHPVLKEKELLFVGRTEQIKTLQERLYDFTKPTPFCIIASGIPKIGRKSFLKNALLNTHTLTRESHDLPTITISRRESIEDFIYKVYDLGNSPEQVFPDLLSTTLADKVTLASNLLADFQEASEILLIEDLGGIIQADRSICNWFKDILLNSQENSLESRITICVASRNRAFGHLANNIPQIFQIEIPELTISDRNGLLKRYSTINKLSINNENLIFFSNLLNGFPEQVHFCVDLIINESLAFAKANTYLIKNYQSEIFSQIISDIDTDINTKNILCLLADFEFISLELILTFINKDEIDLVQGIINKLVGWSIIEFLGVDKEYFRLNDGIKDYLQRAKYSLPESYKSKLKKHILEFVQTDQLVSEDISDFFFSMRGALLSNYNFKSSYLIPSHYLQTMIHLYEKEQDYLNVIVLADRVLQKADKLDYSIVREIKYWLCLSLARKKRERFKDEVQFFKGADYQFLFGFFNRIIGKSGFALNNFNKALEERPSFHRAKRELVKVYINLGMYDDAYDLAKSNYINDKNDPYHAHAYFDCLVRRKDATSHAKTLRDLIENLEKINTNKAKEMALLSQADYDYYINNDPEEALNTIRRFIYLYGLTYYVITKKFDIAEKERNVDLMLKVIDEVKNSHINYKFDENVINIMEAKCLSHQGRIDDALYIIDNLLDVPISYVIYLKEYVNKFTIK</sequence>
<dbReference type="KEGG" id="sli:Slin_3083"/>
<dbReference type="SUPFAM" id="SSF52200">
    <property type="entry name" value="Toll/Interleukin receptor TIR domain"/>
    <property type="match status" value="1"/>
</dbReference>
<keyword evidence="1" id="KW-0175">Coiled coil</keyword>
<dbReference type="Gene3D" id="1.25.40.10">
    <property type="entry name" value="Tetratricopeptide repeat domain"/>
    <property type="match status" value="1"/>
</dbReference>
<dbReference type="RefSeq" id="WP_012927621.1">
    <property type="nucleotide sequence ID" value="NC_013730.1"/>
</dbReference>
<proteinExistence type="predicted"/>
<name>D2QLE7_SPILD</name>
<evidence type="ECO:0000313" key="4">
    <source>
        <dbReference type="Proteomes" id="UP000002028"/>
    </source>
</evidence>
<dbReference type="EMBL" id="CP001769">
    <property type="protein sequence ID" value="ADB39094.1"/>
    <property type="molecule type" value="Genomic_DNA"/>
</dbReference>
<dbReference type="InterPro" id="IPR011990">
    <property type="entry name" value="TPR-like_helical_dom_sf"/>
</dbReference>
<dbReference type="SMART" id="SM00255">
    <property type="entry name" value="TIR"/>
    <property type="match status" value="1"/>
</dbReference>
<feature type="domain" description="TIR" evidence="2">
    <location>
        <begin position="1"/>
        <end position="137"/>
    </location>
</feature>
<dbReference type="Gene3D" id="3.40.50.10140">
    <property type="entry name" value="Toll/interleukin-1 receptor homology (TIR) domain"/>
    <property type="match status" value="1"/>
</dbReference>
<dbReference type="Pfam" id="PF13676">
    <property type="entry name" value="TIR_2"/>
    <property type="match status" value="1"/>
</dbReference>
<accession>D2QLE7</accession>
<evidence type="ECO:0000313" key="3">
    <source>
        <dbReference type="EMBL" id="ADB39094.1"/>
    </source>
</evidence>
<dbReference type="Proteomes" id="UP000002028">
    <property type="component" value="Chromosome"/>
</dbReference>
<dbReference type="InterPro" id="IPR000157">
    <property type="entry name" value="TIR_dom"/>
</dbReference>
<keyword evidence="4" id="KW-1185">Reference proteome</keyword>
<dbReference type="PROSITE" id="PS50104">
    <property type="entry name" value="TIR"/>
    <property type="match status" value="1"/>
</dbReference>
<dbReference type="InterPro" id="IPR035897">
    <property type="entry name" value="Toll_tir_struct_dom_sf"/>
</dbReference>
<reference evidence="3 4" key="1">
    <citation type="journal article" date="2010" name="Stand. Genomic Sci.">
        <title>Complete genome sequence of Spirosoma linguale type strain (1).</title>
        <authorList>
            <person name="Lail K."/>
            <person name="Sikorski J."/>
            <person name="Saunders E."/>
            <person name="Lapidus A."/>
            <person name="Glavina Del Rio T."/>
            <person name="Copeland A."/>
            <person name="Tice H."/>
            <person name="Cheng J.-F."/>
            <person name="Lucas S."/>
            <person name="Nolan M."/>
            <person name="Bruce D."/>
            <person name="Goodwin L."/>
            <person name="Pitluck S."/>
            <person name="Ivanova N."/>
            <person name="Mavromatis K."/>
            <person name="Ovchinnikova G."/>
            <person name="Pati A."/>
            <person name="Chen A."/>
            <person name="Palaniappan K."/>
            <person name="Land M."/>
            <person name="Hauser L."/>
            <person name="Chang Y.-J."/>
            <person name="Jeffries C.D."/>
            <person name="Chain P."/>
            <person name="Brettin T."/>
            <person name="Detter J.C."/>
            <person name="Schuetze A."/>
            <person name="Rohde M."/>
            <person name="Tindall B.J."/>
            <person name="Goeker M."/>
            <person name="Bristow J."/>
            <person name="Eisen J.A."/>
            <person name="Markowitz V."/>
            <person name="Hugenholtz P."/>
            <person name="Kyrpides N.C."/>
            <person name="Klenk H.-P."/>
            <person name="Chen F."/>
        </authorList>
    </citation>
    <scope>NUCLEOTIDE SEQUENCE [LARGE SCALE GENOMIC DNA]</scope>
    <source>
        <strain evidence="4">ATCC 33905 / DSM 74 / LMG 10896 / Claus 1</strain>
    </source>
</reference>